<comment type="caution">
    <text evidence="3">The sequence shown here is derived from an EMBL/GenBank/DDBJ whole genome shotgun (WGS) entry which is preliminary data.</text>
</comment>
<name>A0A224X083_9LACT</name>
<evidence type="ECO:0000256" key="2">
    <source>
        <dbReference type="SAM" id="SignalP"/>
    </source>
</evidence>
<dbReference type="RefSeq" id="WP_094784718.1">
    <property type="nucleotide sequence ID" value="NZ_BEDT01000003.1"/>
</dbReference>
<proteinExistence type="predicted"/>
<gene>
    <name evidence="3" type="ORF">RsY01_1270</name>
</gene>
<accession>A0A224X083</accession>
<dbReference type="EMBL" id="BEDT01000003">
    <property type="protein sequence ID" value="GAX47669.1"/>
    <property type="molecule type" value="Genomic_DNA"/>
</dbReference>
<feature type="region of interest" description="Disordered" evidence="1">
    <location>
        <begin position="285"/>
        <end position="323"/>
    </location>
</feature>
<dbReference type="Proteomes" id="UP000218689">
    <property type="component" value="Unassembled WGS sequence"/>
</dbReference>
<organism evidence="3 4">
    <name type="scientific">Pseudolactococcus reticulitermitis</name>
    <dbReference type="NCBI Taxonomy" id="2025039"/>
    <lineage>
        <taxon>Bacteria</taxon>
        <taxon>Bacillati</taxon>
        <taxon>Bacillota</taxon>
        <taxon>Bacilli</taxon>
        <taxon>Lactobacillales</taxon>
        <taxon>Streptococcaceae</taxon>
        <taxon>Pseudolactococcus</taxon>
    </lineage>
</organism>
<reference evidence="4" key="1">
    <citation type="submission" date="2017-08" db="EMBL/GenBank/DDBJ databases">
        <title>Draft genome sequence of Lactococcus sp. strain Rs-Y01, isolated from the gut of the lower termite Reticulitermes speratus.</title>
        <authorList>
            <person name="Ohkuma M."/>
            <person name="Yuki M."/>
        </authorList>
    </citation>
    <scope>NUCLEOTIDE SEQUENCE [LARGE SCALE GENOMIC DNA]</scope>
    <source>
        <strain evidence="4">Rs-Y01</strain>
    </source>
</reference>
<protein>
    <submittedName>
        <fullName evidence="3">Uncharacterized protein</fullName>
    </submittedName>
</protein>
<evidence type="ECO:0000256" key="1">
    <source>
        <dbReference type="SAM" id="MobiDB-lite"/>
    </source>
</evidence>
<sequence>MNKKQKSRLKHVILLSAVLLPYALNGQNISEVVYAKTTENVVLLNGNQVKVYSTNNLSEVPEAVLNNSDFHRFVDELVQQEKVGIITSDKNEAEGQLHFKIITKSDDYTVGKVIQGLAPDTEHYVIFPEQLLGQHTQLGKNEISDLSNHYQSLNSGVRLEQSRPLSQQLSGEYANLPDYVKNNVNPIDNYGLNITEGETHFTTDKVLAQSQPNFTTAPFAAEDLANAIPGKADADKVTSGELVQLPDDKISNQSYSTAEHAQNLLDAASGLVTLGTLTKSVTAETETDSLTEAQAHDNHTNKGTRPVGDPLTTQPKGKEGTDWQLTGQSYLSDWSPIINSPEPDVKYDEMSADDYNDETSRARLLEENPVKRENATLADLQADFDKGLIVRDTAGKRIMDVSDLNLIVSSDEIEPFDFDTESLFNDFPQATDGLFPAVDLLPGTHIKETKASIPKKVGNKYSKKEVYIEKLYTDAGILDPSKLKGDLDEDCNILLFWKKMALENASL</sequence>
<feature type="chain" id="PRO_5039508724" evidence="2">
    <location>
        <begin position="27"/>
        <end position="507"/>
    </location>
</feature>
<keyword evidence="4" id="KW-1185">Reference proteome</keyword>
<evidence type="ECO:0000313" key="3">
    <source>
        <dbReference type="EMBL" id="GAX47669.1"/>
    </source>
</evidence>
<dbReference type="AlphaFoldDB" id="A0A224X083"/>
<evidence type="ECO:0000313" key="4">
    <source>
        <dbReference type="Proteomes" id="UP000218689"/>
    </source>
</evidence>
<feature type="signal peptide" evidence="2">
    <location>
        <begin position="1"/>
        <end position="26"/>
    </location>
</feature>
<keyword evidence="2" id="KW-0732">Signal</keyword>